<dbReference type="EMBL" id="MU001638">
    <property type="protein sequence ID" value="KAF2481159.1"/>
    <property type="molecule type" value="Genomic_DNA"/>
</dbReference>
<dbReference type="AlphaFoldDB" id="A0A6A6PM89"/>
<dbReference type="OrthoDB" id="10263155at2759"/>
<evidence type="ECO:0000259" key="2">
    <source>
        <dbReference type="Pfam" id="PF04457"/>
    </source>
</evidence>
<organism evidence="3 4">
    <name type="scientific">Neohortaea acidophila</name>
    <dbReference type="NCBI Taxonomy" id="245834"/>
    <lineage>
        <taxon>Eukaryota</taxon>
        <taxon>Fungi</taxon>
        <taxon>Dikarya</taxon>
        <taxon>Ascomycota</taxon>
        <taxon>Pezizomycotina</taxon>
        <taxon>Dothideomycetes</taxon>
        <taxon>Dothideomycetidae</taxon>
        <taxon>Mycosphaerellales</taxon>
        <taxon>Teratosphaeriaceae</taxon>
        <taxon>Neohortaea</taxon>
    </lineage>
</organism>
<reference evidence="3" key="1">
    <citation type="journal article" date="2020" name="Stud. Mycol.">
        <title>101 Dothideomycetes genomes: a test case for predicting lifestyles and emergence of pathogens.</title>
        <authorList>
            <person name="Haridas S."/>
            <person name="Albert R."/>
            <person name="Binder M."/>
            <person name="Bloem J."/>
            <person name="Labutti K."/>
            <person name="Salamov A."/>
            <person name="Andreopoulos B."/>
            <person name="Baker S."/>
            <person name="Barry K."/>
            <person name="Bills G."/>
            <person name="Bluhm B."/>
            <person name="Cannon C."/>
            <person name="Castanera R."/>
            <person name="Culley D."/>
            <person name="Daum C."/>
            <person name="Ezra D."/>
            <person name="Gonzalez J."/>
            <person name="Henrissat B."/>
            <person name="Kuo A."/>
            <person name="Liang C."/>
            <person name="Lipzen A."/>
            <person name="Lutzoni F."/>
            <person name="Magnuson J."/>
            <person name="Mondo S."/>
            <person name="Nolan M."/>
            <person name="Ohm R."/>
            <person name="Pangilinan J."/>
            <person name="Park H.-J."/>
            <person name="Ramirez L."/>
            <person name="Alfaro M."/>
            <person name="Sun H."/>
            <person name="Tritt A."/>
            <person name="Yoshinaga Y."/>
            <person name="Zwiers L.-H."/>
            <person name="Turgeon B."/>
            <person name="Goodwin S."/>
            <person name="Spatafora J."/>
            <person name="Crous P."/>
            <person name="Grigoriev I."/>
        </authorList>
    </citation>
    <scope>NUCLEOTIDE SEQUENCE</scope>
    <source>
        <strain evidence="3">CBS 113389</strain>
    </source>
</reference>
<dbReference type="Pfam" id="PF04457">
    <property type="entry name" value="MJ1316"/>
    <property type="match status" value="1"/>
</dbReference>
<sequence>MAGVPITTQIDQAIEALSADLNAELASSTHPNPYQAIWRSSLRRGCLIPTGSFACGVWNKGDDIHLIYSGPVSHDLYWKLVHENLALASSEKLEKERRSGSIELSSRALSKGVQKDGGVVREFARLSRRDQAACRFYLHYLAGSWAQSSEDTSRERHLELLRDTQMLIKTLSDEQMRYHFRALYHRLYRWTQRNGLFGPKFGFLASNHLVALAHGALPRTFPPEVDMLDEEVAEAFQAEKFALIKGDLRLLCRQLTSGETFSTLASAANLSAATQRIHDTLTPEAKVAVEEVLFWEERASTDGTILSSPHSVGYSHFLTDHAYFFHVNSESWSLDGRAHFQDYDVPRNISKVIAAFRPAATSARRARYHIRSLRVWPEPLHYSPQQTEQAFLVGINLDADAPQSEQLYKERLADFQDTIEREVLDYNRTTSLITFTLVSRKDLPTLLEGKHTSRETQREELNPNSPSSSPPGNPNPHTTSQSPTQEASPPPTTDPTKATPPFRSAHSAISRLRHDPQHRTTDYELGYEDRFQHELIWIPLESWGGKATEDLDFIPEHRVRALRRAEGREVVWDRGRRVDLL</sequence>
<feature type="compositionally biased region" description="Basic and acidic residues" evidence="1">
    <location>
        <begin position="446"/>
        <end position="461"/>
    </location>
</feature>
<dbReference type="InterPro" id="IPR040459">
    <property type="entry name" value="MJ1316"/>
</dbReference>
<evidence type="ECO:0000256" key="1">
    <source>
        <dbReference type="SAM" id="MobiDB-lite"/>
    </source>
</evidence>
<feature type="compositionally biased region" description="Polar residues" evidence="1">
    <location>
        <begin position="477"/>
        <end position="487"/>
    </location>
</feature>
<evidence type="ECO:0000313" key="4">
    <source>
        <dbReference type="Proteomes" id="UP000799767"/>
    </source>
</evidence>
<gene>
    <name evidence="3" type="ORF">BDY17DRAFT_311924</name>
</gene>
<feature type="region of interest" description="Disordered" evidence="1">
    <location>
        <begin position="446"/>
        <end position="517"/>
    </location>
</feature>
<name>A0A6A6PM89_9PEZI</name>
<dbReference type="Proteomes" id="UP000799767">
    <property type="component" value="Unassembled WGS sequence"/>
</dbReference>
<evidence type="ECO:0000313" key="3">
    <source>
        <dbReference type="EMBL" id="KAF2481159.1"/>
    </source>
</evidence>
<feature type="domain" description="MJ1316 RNA cyclic group end recognition" evidence="2">
    <location>
        <begin position="502"/>
        <end position="574"/>
    </location>
</feature>
<protein>
    <recommendedName>
        <fullName evidence="2">MJ1316 RNA cyclic group end recognition domain-containing protein</fullName>
    </recommendedName>
</protein>
<accession>A0A6A6PM89</accession>
<dbReference type="GeneID" id="54476590"/>
<keyword evidence="4" id="KW-1185">Reference proteome</keyword>
<dbReference type="RefSeq" id="XP_033587729.1">
    <property type="nucleotide sequence ID" value="XM_033735588.1"/>
</dbReference>
<proteinExistence type="predicted"/>